<reference evidence="3 4" key="1">
    <citation type="submission" date="2019-04" db="EMBL/GenBank/DDBJ databases">
        <title>Sphingomonas psychrotolerans sp. nov., isolated from soil in the Tianshan Mountains, Xinjiang, China.</title>
        <authorList>
            <person name="Luo Y."/>
            <person name="Sheng H."/>
        </authorList>
    </citation>
    <scope>NUCLEOTIDE SEQUENCE [LARGE SCALE GENOMIC DNA]</scope>
    <source>
        <strain evidence="3 4">ZFGT-11</strain>
    </source>
</reference>
<dbReference type="InterPro" id="IPR049492">
    <property type="entry name" value="BD-FAE-like_dom"/>
</dbReference>
<keyword evidence="4" id="KW-1185">Reference proteome</keyword>
<name>A0A4V6RBB9_9SPHN</name>
<gene>
    <name evidence="3" type="ORF">E5A73_14890</name>
</gene>
<evidence type="ECO:0000313" key="4">
    <source>
        <dbReference type="Proteomes" id="UP000306147"/>
    </source>
</evidence>
<organism evidence="3 4">
    <name type="scientific">Sphingomonas gei</name>
    <dbReference type="NCBI Taxonomy" id="1395960"/>
    <lineage>
        <taxon>Bacteria</taxon>
        <taxon>Pseudomonadati</taxon>
        <taxon>Pseudomonadota</taxon>
        <taxon>Alphaproteobacteria</taxon>
        <taxon>Sphingomonadales</taxon>
        <taxon>Sphingomonadaceae</taxon>
        <taxon>Sphingomonas</taxon>
    </lineage>
</organism>
<dbReference type="EMBL" id="SRXT01000006">
    <property type="protein sequence ID" value="TGX52102.1"/>
    <property type="molecule type" value="Genomic_DNA"/>
</dbReference>
<dbReference type="PANTHER" id="PTHR48081">
    <property type="entry name" value="AB HYDROLASE SUPERFAMILY PROTEIN C4A8.06C"/>
    <property type="match status" value="1"/>
</dbReference>
<accession>A0A4V6RBB9</accession>
<dbReference type="PANTHER" id="PTHR48081:SF6">
    <property type="entry name" value="PEPTIDASE S9 PROLYL OLIGOPEPTIDASE CATALYTIC DOMAIN-CONTAINING PROTEIN"/>
    <property type="match status" value="1"/>
</dbReference>
<dbReference type="AlphaFoldDB" id="A0A4V6RBB9"/>
<dbReference type="Gene3D" id="3.40.50.1820">
    <property type="entry name" value="alpha/beta hydrolase"/>
    <property type="match status" value="1"/>
</dbReference>
<protein>
    <submittedName>
        <fullName evidence="3">Alpha/beta hydrolase</fullName>
    </submittedName>
</protein>
<dbReference type="Pfam" id="PF20434">
    <property type="entry name" value="BD-FAE"/>
    <property type="match status" value="1"/>
</dbReference>
<dbReference type="Proteomes" id="UP000306147">
    <property type="component" value="Unassembled WGS sequence"/>
</dbReference>
<dbReference type="GO" id="GO:0016787">
    <property type="term" value="F:hydrolase activity"/>
    <property type="evidence" value="ECO:0007669"/>
    <property type="project" value="UniProtKB-KW"/>
</dbReference>
<evidence type="ECO:0000259" key="2">
    <source>
        <dbReference type="Pfam" id="PF20434"/>
    </source>
</evidence>
<evidence type="ECO:0000313" key="3">
    <source>
        <dbReference type="EMBL" id="TGX52102.1"/>
    </source>
</evidence>
<dbReference type="OrthoDB" id="9771666at2"/>
<evidence type="ECO:0000256" key="1">
    <source>
        <dbReference type="ARBA" id="ARBA00022801"/>
    </source>
</evidence>
<dbReference type="RefSeq" id="WP_135964647.1">
    <property type="nucleotide sequence ID" value="NZ_SRXT01000006.1"/>
</dbReference>
<dbReference type="InterPro" id="IPR029058">
    <property type="entry name" value="AB_hydrolase_fold"/>
</dbReference>
<dbReference type="InterPro" id="IPR050300">
    <property type="entry name" value="GDXG_lipolytic_enzyme"/>
</dbReference>
<proteinExistence type="predicted"/>
<feature type="domain" description="BD-FAE-like" evidence="2">
    <location>
        <begin position="81"/>
        <end position="269"/>
    </location>
</feature>
<sequence>MNRRTVIASGLAFGLAGAGARASEPAERVALWPGTPPGGEGLGIRDETILRSPNGSPEDIAWPHVGTPAMTVARAATPNGAAVLLIPGGGYTRVAVGRGPSNIARWFAAQGITAFELLYRLPHDGWRAGPLAPVQDAQRALRLIRSGAGKWAIDPARVAAIGFSAGGHLAGQLGERADAATYHAVDSADRLPARPLAIGMFFPVVSMMPPLAHGQSRRELLGANPSEALAKAWSLELNVPATMPPTFVCHAADDQTVKAANSLAMFSALQAAGIPSELMIAEKGGHGAPLLGPDGRPHVWLELFHAFAARHGWLAADAAA</sequence>
<comment type="caution">
    <text evidence="3">The sequence shown here is derived from an EMBL/GenBank/DDBJ whole genome shotgun (WGS) entry which is preliminary data.</text>
</comment>
<dbReference type="SUPFAM" id="SSF53474">
    <property type="entry name" value="alpha/beta-Hydrolases"/>
    <property type="match status" value="1"/>
</dbReference>
<keyword evidence="1 3" id="KW-0378">Hydrolase</keyword>